<sequence length="226" mass="25086">MPRTTLHTPTTQHAMFSEEKQTVPTRLFLSTCKTWESSVYEVLLSAAAPDTFLRIPIEGGSDCGKFCVVGPEVNPSRLVYHPILSGPKKTASILRPGDVILEIGDHQVSGYTKLDAIKVCEALSYCEELTNRPRVLMKLIPLSSLPNSDSRLGPFLSAAFTVGSPEYLLQEVVRDNIYQRVVPCTTRAPRHDEVNGVHYQFMGIEQFLALEKAGRLLESGTYKGKF</sequence>
<dbReference type="InterPro" id="IPR036034">
    <property type="entry name" value="PDZ_sf"/>
</dbReference>
<accession>A0A3P7NJS0</accession>
<feature type="domain" description="Guanylate kinase-like" evidence="3">
    <location>
        <begin position="166"/>
        <end position="226"/>
    </location>
</feature>
<dbReference type="PROSITE" id="PS50052">
    <property type="entry name" value="GUANYLATE_KINASE_2"/>
    <property type="match status" value="1"/>
</dbReference>
<dbReference type="InterPro" id="IPR008144">
    <property type="entry name" value="Guanylate_kin-like_dom"/>
</dbReference>
<dbReference type="SUPFAM" id="SSF50156">
    <property type="entry name" value="PDZ domain-like"/>
    <property type="match status" value="1"/>
</dbReference>
<proteinExistence type="predicted"/>
<dbReference type="Pfam" id="PF00625">
    <property type="entry name" value="Guanylate_kin"/>
    <property type="match status" value="1"/>
</dbReference>
<evidence type="ECO:0000256" key="2">
    <source>
        <dbReference type="ARBA" id="ARBA00023136"/>
    </source>
</evidence>
<dbReference type="PROSITE" id="PS00856">
    <property type="entry name" value="GUANYLATE_KINASE_1"/>
    <property type="match status" value="1"/>
</dbReference>
<gene>
    <name evidence="4" type="ORF">DILT_LOCUS18957</name>
</gene>
<dbReference type="PANTHER" id="PTHR10316:SF40">
    <property type="entry name" value="LD27118P"/>
    <property type="match status" value="1"/>
</dbReference>
<dbReference type="Gene3D" id="3.40.50.300">
    <property type="entry name" value="P-loop containing nucleotide triphosphate hydrolases"/>
    <property type="match status" value="1"/>
</dbReference>
<dbReference type="SUPFAM" id="SSF52540">
    <property type="entry name" value="P-loop containing nucleoside triphosphate hydrolases"/>
    <property type="match status" value="1"/>
</dbReference>
<dbReference type="InterPro" id="IPR027417">
    <property type="entry name" value="P-loop_NTPase"/>
</dbReference>
<dbReference type="GO" id="GO:0016020">
    <property type="term" value="C:membrane"/>
    <property type="evidence" value="ECO:0007669"/>
    <property type="project" value="UniProtKB-SubCell"/>
</dbReference>
<dbReference type="AlphaFoldDB" id="A0A3P7NJS0"/>
<name>A0A3P7NJS0_DIBLA</name>
<dbReference type="GO" id="GO:0007165">
    <property type="term" value="P:signal transduction"/>
    <property type="evidence" value="ECO:0007669"/>
    <property type="project" value="TreeGrafter"/>
</dbReference>
<protein>
    <recommendedName>
        <fullName evidence="3">Guanylate kinase-like domain-containing protein</fullName>
    </recommendedName>
</protein>
<evidence type="ECO:0000256" key="1">
    <source>
        <dbReference type="ARBA" id="ARBA00004170"/>
    </source>
</evidence>
<dbReference type="InterPro" id="IPR008145">
    <property type="entry name" value="GK/Ca_channel_bsu"/>
</dbReference>
<evidence type="ECO:0000313" key="5">
    <source>
        <dbReference type="Proteomes" id="UP000281553"/>
    </source>
</evidence>
<dbReference type="GO" id="GO:0005737">
    <property type="term" value="C:cytoplasm"/>
    <property type="evidence" value="ECO:0007669"/>
    <property type="project" value="TreeGrafter"/>
</dbReference>
<keyword evidence="2" id="KW-0472">Membrane</keyword>
<evidence type="ECO:0000313" key="4">
    <source>
        <dbReference type="EMBL" id="VDN42985.1"/>
    </source>
</evidence>
<comment type="subcellular location">
    <subcellularLocation>
        <location evidence="1">Membrane</location>
        <topology evidence="1">Peripheral membrane protein</topology>
    </subcellularLocation>
</comment>
<dbReference type="InterPro" id="IPR020590">
    <property type="entry name" value="Guanylate_kinase_CS"/>
</dbReference>
<dbReference type="OrthoDB" id="66881at2759"/>
<evidence type="ECO:0000259" key="3">
    <source>
        <dbReference type="PROSITE" id="PS50052"/>
    </source>
</evidence>
<dbReference type="EMBL" id="UYRU01106356">
    <property type="protein sequence ID" value="VDN42985.1"/>
    <property type="molecule type" value="Genomic_DNA"/>
</dbReference>
<organism evidence="4 5">
    <name type="scientific">Dibothriocephalus latus</name>
    <name type="common">Fish tapeworm</name>
    <name type="synonym">Diphyllobothrium latum</name>
    <dbReference type="NCBI Taxonomy" id="60516"/>
    <lineage>
        <taxon>Eukaryota</taxon>
        <taxon>Metazoa</taxon>
        <taxon>Spiralia</taxon>
        <taxon>Lophotrochozoa</taxon>
        <taxon>Platyhelminthes</taxon>
        <taxon>Cestoda</taxon>
        <taxon>Eucestoda</taxon>
        <taxon>Diphyllobothriidea</taxon>
        <taxon>Diphyllobothriidae</taxon>
        <taxon>Dibothriocephalus</taxon>
    </lineage>
</organism>
<dbReference type="Proteomes" id="UP000281553">
    <property type="component" value="Unassembled WGS sequence"/>
</dbReference>
<keyword evidence="5" id="KW-1185">Reference proteome</keyword>
<dbReference type="PANTHER" id="PTHR10316">
    <property type="entry name" value="MEMBRANE ASSOCIATED GUANYLATE KINASE-RELATED"/>
    <property type="match status" value="1"/>
</dbReference>
<reference evidence="4 5" key="1">
    <citation type="submission" date="2018-11" db="EMBL/GenBank/DDBJ databases">
        <authorList>
            <consortium name="Pathogen Informatics"/>
        </authorList>
    </citation>
    <scope>NUCLEOTIDE SEQUENCE [LARGE SCALE GENOMIC DNA]</scope>
</reference>